<keyword evidence="5" id="KW-1185">Reference proteome</keyword>
<feature type="transmembrane region" description="Helical" evidence="1">
    <location>
        <begin position="726"/>
        <end position="744"/>
    </location>
</feature>
<evidence type="ECO:0000313" key="4">
    <source>
        <dbReference type="EMBL" id="SDC07953.1"/>
    </source>
</evidence>
<dbReference type="STRING" id="1271860.SAMN05216174_10129"/>
<keyword evidence="1" id="KW-0812">Transmembrane</keyword>
<evidence type="ECO:0000259" key="3">
    <source>
        <dbReference type="Pfam" id="PF00550"/>
    </source>
</evidence>
<keyword evidence="1" id="KW-0472">Membrane</keyword>
<protein>
    <submittedName>
        <fullName evidence="4">Acyl-CoA synthetase (AMP-forming)/AMP-acid ligase II</fullName>
    </submittedName>
</protein>
<dbReference type="PANTHER" id="PTHR43767">
    <property type="entry name" value="LONG-CHAIN-FATTY-ACID--COA LIGASE"/>
    <property type="match status" value="1"/>
</dbReference>
<dbReference type="RefSeq" id="WP_091446789.1">
    <property type="nucleotide sequence ID" value="NZ_FMZZ01000001.1"/>
</dbReference>
<dbReference type="InterPro" id="IPR000873">
    <property type="entry name" value="AMP-dep_synth/lig_dom"/>
</dbReference>
<dbReference type="InterPro" id="IPR050237">
    <property type="entry name" value="ATP-dep_AMP-bd_enzyme"/>
</dbReference>
<dbReference type="SUPFAM" id="SSF56801">
    <property type="entry name" value="Acetyl-CoA synthetase-like"/>
    <property type="match status" value="1"/>
</dbReference>
<feature type="transmembrane region" description="Helical" evidence="1">
    <location>
        <begin position="620"/>
        <end position="641"/>
    </location>
</feature>
<evidence type="ECO:0000313" key="5">
    <source>
        <dbReference type="Proteomes" id="UP000199501"/>
    </source>
</evidence>
<feature type="transmembrane region" description="Helical" evidence="1">
    <location>
        <begin position="780"/>
        <end position="798"/>
    </location>
</feature>
<name>A0A1G6INC9_9PSEU</name>
<dbReference type="Proteomes" id="UP000199501">
    <property type="component" value="Unassembled WGS sequence"/>
</dbReference>
<accession>A0A1G6INC9</accession>
<dbReference type="Pfam" id="PF00550">
    <property type="entry name" value="PP-binding"/>
    <property type="match status" value="1"/>
</dbReference>
<dbReference type="Gene3D" id="1.10.1200.10">
    <property type="entry name" value="ACP-like"/>
    <property type="match status" value="1"/>
</dbReference>
<dbReference type="EMBL" id="FMZZ01000001">
    <property type="protein sequence ID" value="SDC07953.1"/>
    <property type="molecule type" value="Genomic_DNA"/>
</dbReference>
<feature type="domain" description="Carrier" evidence="3">
    <location>
        <begin position="456"/>
        <end position="497"/>
    </location>
</feature>
<dbReference type="Pfam" id="PF00501">
    <property type="entry name" value="AMP-binding"/>
    <property type="match status" value="1"/>
</dbReference>
<dbReference type="PANTHER" id="PTHR43767:SF10">
    <property type="entry name" value="SURFACTIN SYNTHASE SUBUNIT 1"/>
    <property type="match status" value="1"/>
</dbReference>
<sequence>MPAPSAPQRVGVPLAEALAGFGDRPALIGRDTVTSHEIQTTYRELAARVAETAERLGTTRRLVLVAAGNAVEPIVAYLAALRAGHPVLLAAPDRVDALVEAYDPDVVVRDDLRERRAGSAHDLHPDLALLLSTSGSTGSPKLVRLSAANVQANAEAIATYLDIRDTDRAATTLPMHYCYGLSVLNSNLLRGAAVLLDDRSVVDPGFWADFRARGGTSVHGVPHTFDLLDRAGFGDLDLPSLRYVTQAGGRLAPERVRHYARLAERGGWRFYVMYGQTEATARMAYLPSELAAARPEAIGVPIPGGSFEIRPSGELVYRGPNVMLGYARTPADLALGATLDALPTGDLARRADDGLYEVIGRASRFVKPFGLRVDLDEVERVLAAAGFRAAVAGDDTAITLGLVSGQDSAAAAALVRRKVGLPEVHVREFAALPRLATGKVDYAAITAPAEDAPVSVRRIYERVLHRPRIADDDTFVSLGGDSLTYVRVSIALEKALGHVPDGWHTMAVGDLERLRPRARRLRSVETNIVLRAAAIALVVSTHIGVTQVWGGAHLLLAIAGWSFARFALAAPDRVPGRVARAAARIAAPAVLWLAWRATQADNVTVANVLLVNNYARTGTIAYWYVEALVQILLLMALLFAVPAIRRLQRAHGFAVALAVLVAALVAAIPAGHDPVFSARDMSTHGVLWLFALGWAAQRAATDAQRLAVIVLTLVLVPGHFEDPLRDAIVGGGLLLVLLVPRLSVPAPVVRLVGLLAGASLYLYLTHYVVFLALLPHLPKWTVLAVTLAVGVAGWRLVCRVGQWAAQTRSAWSPACAK</sequence>
<dbReference type="OrthoDB" id="8445630at2"/>
<keyword evidence="1" id="KW-1133">Transmembrane helix</keyword>
<reference evidence="5" key="1">
    <citation type="submission" date="2016-10" db="EMBL/GenBank/DDBJ databases">
        <authorList>
            <person name="Varghese N."/>
            <person name="Submissions S."/>
        </authorList>
    </citation>
    <scope>NUCLEOTIDE SEQUENCE [LARGE SCALE GENOMIC DNA]</scope>
    <source>
        <strain evidence="5">IBRC-M 10403</strain>
    </source>
</reference>
<evidence type="ECO:0000259" key="2">
    <source>
        <dbReference type="Pfam" id="PF00501"/>
    </source>
</evidence>
<feature type="domain" description="AMP-dependent synthetase/ligase" evidence="2">
    <location>
        <begin position="122"/>
        <end position="326"/>
    </location>
</feature>
<dbReference type="Gene3D" id="3.40.50.12780">
    <property type="entry name" value="N-terminal domain of ligase-like"/>
    <property type="match status" value="1"/>
</dbReference>
<dbReference type="InterPro" id="IPR036736">
    <property type="entry name" value="ACP-like_sf"/>
</dbReference>
<dbReference type="AlphaFoldDB" id="A0A1G6INC9"/>
<evidence type="ECO:0000256" key="1">
    <source>
        <dbReference type="SAM" id="Phobius"/>
    </source>
</evidence>
<keyword evidence="4" id="KW-0436">Ligase</keyword>
<dbReference type="InterPro" id="IPR009081">
    <property type="entry name" value="PP-bd_ACP"/>
</dbReference>
<feature type="transmembrane region" description="Helical" evidence="1">
    <location>
        <begin position="653"/>
        <end position="670"/>
    </location>
</feature>
<dbReference type="GO" id="GO:0016874">
    <property type="term" value="F:ligase activity"/>
    <property type="evidence" value="ECO:0007669"/>
    <property type="project" value="UniProtKB-KW"/>
</dbReference>
<dbReference type="InterPro" id="IPR042099">
    <property type="entry name" value="ANL_N_sf"/>
</dbReference>
<dbReference type="SUPFAM" id="SSF47336">
    <property type="entry name" value="ACP-like"/>
    <property type="match status" value="1"/>
</dbReference>
<organism evidence="4 5">
    <name type="scientific">Actinokineospora iranica</name>
    <dbReference type="NCBI Taxonomy" id="1271860"/>
    <lineage>
        <taxon>Bacteria</taxon>
        <taxon>Bacillati</taxon>
        <taxon>Actinomycetota</taxon>
        <taxon>Actinomycetes</taxon>
        <taxon>Pseudonocardiales</taxon>
        <taxon>Pseudonocardiaceae</taxon>
        <taxon>Actinokineospora</taxon>
    </lineage>
</organism>
<proteinExistence type="predicted"/>
<feature type="transmembrane region" description="Helical" evidence="1">
    <location>
        <begin position="751"/>
        <end position="774"/>
    </location>
</feature>
<gene>
    <name evidence="4" type="ORF">SAMN05216174_10129</name>
</gene>